<dbReference type="AlphaFoldDB" id="L1KYU6"/>
<dbReference type="AntiFam" id="ANF00009">
    <property type="entry name" value="Shadow ORF (opposite transposase protein)"/>
</dbReference>
<name>L1KYU6_9ACTN</name>
<sequence length="415" mass="45074">MVVHGVTDDFLRAAVDDRCEVQPAFPGRDIGNVTDELLAGRIRGEVAADEVQHLAGRSLSEVEPLRSWQAGHQAQFAHEAADQLHARGDVPAVQLGLDAPVPVGAVGHVEGFLDEQFQFFAPLGGRGFWAGSPVVVAGSGDAESAAHELDAVCVLLGVEPHLVDELVLACYRGSFAKYAAAFFRKVTSISSSRLRRSSSFRRARSFTVSSASGAGSCCFWYFFTQPRSVSEFSSSSRATSEIVLLDLNAIWTASSRNSGEYLLGGATSSSFPCSGQPYWVPVRKLRGPSHISPQHLTLVLTGQQLTLEHDDGTVIARATVRASSQWRQAARTRHSAVVYFGYGFELHHSPTHRRLMASPTELGRHINSARDNGLLAAGLVSVRIQPTPSVQHRPPATARQQPRRSTRAQRKKPHR</sequence>
<dbReference type="EMBL" id="AEJC01000254">
    <property type="protein sequence ID" value="EKX65996.1"/>
    <property type="molecule type" value="Genomic_DNA"/>
</dbReference>
<feature type="compositionally biased region" description="Basic residues" evidence="1">
    <location>
        <begin position="401"/>
        <end position="415"/>
    </location>
</feature>
<proteinExistence type="predicted"/>
<evidence type="ECO:0000256" key="1">
    <source>
        <dbReference type="SAM" id="MobiDB-lite"/>
    </source>
</evidence>
<reference evidence="2 3" key="1">
    <citation type="submission" date="2012-11" db="EMBL/GenBank/DDBJ databases">
        <authorList>
            <person name="Huguet-Tapia J.C."/>
            <person name="Durkin A.S."/>
            <person name="Pettis G.S."/>
            <person name="Badger J.H."/>
        </authorList>
    </citation>
    <scope>NUCLEOTIDE SEQUENCE [LARGE SCALE GENOMIC DNA]</scope>
    <source>
        <strain evidence="2 3">91-03</strain>
    </source>
</reference>
<organism evidence="2 3">
    <name type="scientific">Streptomyces ipomoeae 91-03</name>
    <dbReference type="NCBI Taxonomy" id="698759"/>
    <lineage>
        <taxon>Bacteria</taxon>
        <taxon>Bacillati</taxon>
        <taxon>Actinomycetota</taxon>
        <taxon>Actinomycetes</taxon>
        <taxon>Kitasatosporales</taxon>
        <taxon>Streptomycetaceae</taxon>
        <taxon>Streptomyces</taxon>
    </lineage>
</organism>
<comment type="caution">
    <text evidence="2">The sequence shown here is derived from an EMBL/GenBank/DDBJ whole genome shotgun (WGS) entry which is preliminary data.</text>
</comment>
<evidence type="ECO:0000313" key="3">
    <source>
        <dbReference type="Proteomes" id="UP000010411"/>
    </source>
</evidence>
<evidence type="ECO:0000313" key="2">
    <source>
        <dbReference type="EMBL" id="EKX65996.1"/>
    </source>
</evidence>
<protein>
    <submittedName>
        <fullName evidence="2">Uncharacterized protein</fullName>
    </submittedName>
</protein>
<accession>L1KYU6</accession>
<feature type="region of interest" description="Disordered" evidence="1">
    <location>
        <begin position="385"/>
        <end position="415"/>
    </location>
</feature>
<keyword evidence="3" id="KW-1185">Reference proteome</keyword>
<gene>
    <name evidence="2" type="ORF">STRIP9103_09645</name>
</gene>
<dbReference type="PATRIC" id="fig|698759.3.peg.3398"/>
<dbReference type="Proteomes" id="UP000010411">
    <property type="component" value="Unassembled WGS sequence"/>
</dbReference>